<dbReference type="InterPro" id="IPR036388">
    <property type="entry name" value="WH-like_DNA-bd_sf"/>
</dbReference>
<dbReference type="PROSITE" id="PS50995">
    <property type="entry name" value="HTH_MARR_2"/>
    <property type="match status" value="1"/>
</dbReference>
<feature type="domain" description="HTH marR-type" evidence="2">
    <location>
        <begin position="1"/>
        <end position="148"/>
    </location>
</feature>
<feature type="region of interest" description="Disordered" evidence="1">
    <location>
        <begin position="149"/>
        <end position="172"/>
    </location>
</feature>
<dbReference type="Proteomes" id="UP001596011">
    <property type="component" value="Unassembled WGS sequence"/>
</dbReference>
<reference evidence="4" key="1">
    <citation type="journal article" date="2019" name="Int. J. Syst. Evol. Microbiol.">
        <title>The Global Catalogue of Microorganisms (GCM) 10K type strain sequencing project: providing services to taxonomists for standard genome sequencing and annotation.</title>
        <authorList>
            <consortium name="The Broad Institute Genomics Platform"/>
            <consortium name="The Broad Institute Genome Sequencing Center for Infectious Disease"/>
            <person name="Wu L."/>
            <person name="Ma J."/>
        </authorList>
    </citation>
    <scope>NUCLEOTIDE SEQUENCE [LARGE SCALE GENOMIC DNA]</scope>
    <source>
        <strain evidence="4">CCUG 42722</strain>
    </source>
</reference>
<comment type="caution">
    <text evidence="3">The sequence shown here is derived from an EMBL/GenBank/DDBJ whole genome shotgun (WGS) entry which is preliminary data.</text>
</comment>
<dbReference type="InterPro" id="IPR000835">
    <property type="entry name" value="HTH_MarR-typ"/>
</dbReference>
<dbReference type="InterPro" id="IPR039422">
    <property type="entry name" value="MarR/SlyA-like"/>
</dbReference>
<protein>
    <submittedName>
        <fullName evidence="3">MarR family winged helix-turn-helix transcriptional regulator</fullName>
    </submittedName>
</protein>
<dbReference type="PANTHER" id="PTHR33164">
    <property type="entry name" value="TRANSCRIPTIONAL REGULATOR, MARR FAMILY"/>
    <property type="match status" value="1"/>
</dbReference>
<organism evidence="3 4">
    <name type="scientific">Promicromonospora alba</name>
    <dbReference type="NCBI Taxonomy" id="1616110"/>
    <lineage>
        <taxon>Bacteria</taxon>
        <taxon>Bacillati</taxon>
        <taxon>Actinomycetota</taxon>
        <taxon>Actinomycetes</taxon>
        <taxon>Micrococcales</taxon>
        <taxon>Promicromonosporaceae</taxon>
        <taxon>Promicromonospora</taxon>
    </lineage>
</organism>
<evidence type="ECO:0000313" key="3">
    <source>
        <dbReference type="EMBL" id="MFC4630173.1"/>
    </source>
</evidence>
<dbReference type="SMART" id="SM00347">
    <property type="entry name" value="HTH_MARR"/>
    <property type="match status" value="1"/>
</dbReference>
<dbReference type="Gene3D" id="1.10.10.10">
    <property type="entry name" value="Winged helix-like DNA-binding domain superfamily/Winged helix DNA-binding domain"/>
    <property type="match status" value="1"/>
</dbReference>
<dbReference type="SUPFAM" id="SSF46785">
    <property type="entry name" value="Winged helix' DNA-binding domain"/>
    <property type="match status" value="1"/>
</dbReference>
<proteinExistence type="predicted"/>
<dbReference type="InterPro" id="IPR036390">
    <property type="entry name" value="WH_DNA-bd_sf"/>
</dbReference>
<sequence length="172" mass="18853">MKRRVPRMNEQESAAWLGLTTVFSLLPAALDRQLQRDSGMTHFEFVVLSRLQLSDGPTMRMTALAEATVSTLPRLSHVCGRLEKRGLITRAPCPEDRRATNVGLTSAGRRELIRSVPGHIATARRLVIDALTPEQLDALAEITGTIAARLAEEPPEGTPAAQPTAVEPRRRT</sequence>
<dbReference type="RefSeq" id="WP_377137622.1">
    <property type="nucleotide sequence ID" value="NZ_JBHSFI010000005.1"/>
</dbReference>
<dbReference type="Pfam" id="PF01047">
    <property type="entry name" value="MarR"/>
    <property type="match status" value="1"/>
</dbReference>
<dbReference type="EMBL" id="JBHSFI010000005">
    <property type="protein sequence ID" value="MFC4630173.1"/>
    <property type="molecule type" value="Genomic_DNA"/>
</dbReference>
<gene>
    <name evidence="3" type="ORF">ACFO6V_18135</name>
</gene>
<name>A0ABV9HIT3_9MICO</name>
<dbReference type="PANTHER" id="PTHR33164:SF99">
    <property type="entry name" value="MARR FAMILY REGULATORY PROTEIN"/>
    <property type="match status" value="1"/>
</dbReference>
<keyword evidence="4" id="KW-1185">Reference proteome</keyword>
<evidence type="ECO:0000256" key="1">
    <source>
        <dbReference type="SAM" id="MobiDB-lite"/>
    </source>
</evidence>
<evidence type="ECO:0000313" key="4">
    <source>
        <dbReference type="Proteomes" id="UP001596011"/>
    </source>
</evidence>
<accession>A0ABV9HIT3</accession>
<evidence type="ECO:0000259" key="2">
    <source>
        <dbReference type="PROSITE" id="PS50995"/>
    </source>
</evidence>